<gene>
    <name evidence="10" type="primary">norV</name>
    <name evidence="10" type="ORF">ABGV49_22110</name>
</gene>
<dbReference type="InterPro" id="IPR036866">
    <property type="entry name" value="RibonucZ/Hydroxyglut_hydro"/>
</dbReference>
<dbReference type="SUPFAM" id="SSF52218">
    <property type="entry name" value="Flavoproteins"/>
    <property type="match status" value="1"/>
</dbReference>
<feature type="domain" description="Flavodoxin-like" evidence="8">
    <location>
        <begin position="260"/>
        <end position="400"/>
    </location>
</feature>
<evidence type="ECO:0000256" key="3">
    <source>
        <dbReference type="ARBA" id="ARBA00022630"/>
    </source>
</evidence>
<evidence type="ECO:0000256" key="5">
    <source>
        <dbReference type="ARBA" id="ARBA00022723"/>
    </source>
</evidence>
<evidence type="ECO:0000259" key="9">
    <source>
        <dbReference type="PROSITE" id="PS50903"/>
    </source>
</evidence>
<comment type="similarity">
    <text evidence="1">In the N-terminal section; belongs to the zinc metallo-hydrolase group 3 family.</text>
</comment>
<dbReference type="PRINTS" id="PR00163">
    <property type="entry name" value="RUBREDOXIN"/>
</dbReference>
<dbReference type="Pfam" id="PF00301">
    <property type="entry name" value="Rubredoxin"/>
    <property type="match status" value="1"/>
</dbReference>
<evidence type="ECO:0000256" key="1">
    <source>
        <dbReference type="ARBA" id="ARBA00007121"/>
    </source>
</evidence>
<dbReference type="Proteomes" id="UP001455709">
    <property type="component" value="Unassembled WGS sequence"/>
</dbReference>
<dbReference type="SUPFAM" id="SSF56281">
    <property type="entry name" value="Metallo-hydrolase/oxidoreductase"/>
    <property type="match status" value="1"/>
</dbReference>
<proteinExistence type="inferred from homology"/>
<evidence type="ECO:0000256" key="2">
    <source>
        <dbReference type="ARBA" id="ARBA00022448"/>
    </source>
</evidence>
<evidence type="ECO:0000256" key="4">
    <source>
        <dbReference type="ARBA" id="ARBA00022643"/>
    </source>
</evidence>
<sequence>MRLERREMAFIVKNNISWVGKQDWELREFHGSEYSTHRGSSYNSYLIREEKTVLIDTVWTPYAEEFVANLEREVELGAIDYIIANHGEADHSGALPALMSRIPDTPIYCTENGVKSLRGHYHQDWNFQVVKTGDSLDLGNGKKLVFVEMPMLHWPDSMATYLTGDAVLFSNDAFGQHYASARMFNDQCDQAELQEECIKYYANILTPFSPLVTRKIQEVLALNLPIDMIATSHGIIWRDNPSQIVEQYLRWADDYQENQITLLYDTMWNGTRMLAEAISEGMRRADPSVAIKLFNLANTDKNDVLTHVFRSKAILVGSPTVNNVMLPRVAALLEEMTGLRFRNKAAAAFGTHGWSGGAVDRIAERLAGAGFRVLNQGIAAEWRPTIDALSGAAAFGEAFIAQLSGAADAQGEAACGCSGMMRCKTCSWIYDPAKGESSQGVAPGTVWSDVPDSFLCPECFMGKHDFVPA</sequence>
<dbReference type="SMART" id="SM00849">
    <property type="entry name" value="Lactamase_B"/>
    <property type="match status" value="1"/>
</dbReference>
<dbReference type="PIRSF" id="PIRSF005243">
    <property type="entry name" value="ROO"/>
    <property type="match status" value="1"/>
</dbReference>
<dbReference type="PROSITE" id="PS50903">
    <property type="entry name" value="RUBREDOXIN_LIKE"/>
    <property type="match status" value="1"/>
</dbReference>
<dbReference type="CDD" id="cd00730">
    <property type="entry name" value="rubredoxin"/>
    <property type="match status" value="1"/>
</dbReference>
<evidence type="ECO:0000256" key="6">
    <source>
        <dbReference type="ARBA" id="ARBA00022982"/>
    </source>
</evidence>
<name>A0ABV0FLL2_9NEIS</name>
<comment type="caution">
    <text evidence="10">The sequence shown here is derived from an EMBL/GenBank/DDBJ whole genome shotgun (WGS) entry which is preliminary data.</text>
</comment>
<keyword evidence="3" id="KW-0285">Flavoprotein</keyword>
<dbReference type="Gene3D" id="3.60.15.10">
    <property type="entry name" value="Ribonuclease Z/Hydroxyacylglutathione hydrolase-like"/>
    <property type="match status" value="1"/>
</dbReference>
<dbReference type="NCBIfam" id="NF008887">
    <property type="entry name" value="PRK11921.1"/>
    <property type="match status" value="1"/>
</dbReference>
<evidence type="ECO:0000259" key="8">
    <source>
        <dbReference type="PROSITE" id="PS50902"/>
    </source>
</evidence>
<reference evidence="10 11" key="1">
    <citation type="submission" date="2024-05" db="EMBL/GenBank/DDBJ databases">
        <authorList>
            <person name="De Oliveira J.P."/>
            <person name="Noriler S.A."/>
            <person name="De Oliveira A.G."/>
            <person name="Sipoli D.S."/>
        </authorList>
    </citation>
    <scope>NUCLEOTIDE SEQUENCE [LARGE SCALE GENOMIC DNA]</scope>
    <source>
        <strain evidence="10 11">LABIM189</strain>
    </source>
</reference>
<dbReference type="PANTHER" id="PTHR43717:SF1">
    <property type="entry name" value="ANAEROBIC NITRIC OXIDE REDUCTASE FLAVORUBREDOXIN"/>
    <property type="match status" value="1"/>
</dbReference>
<dbReference type="InterPro" id="IPR024934">
    <property type="entry name" value="Rubredoxin-like_dom"/>
</dbReference>
<dbReference type="InterPro" id="IPR001279">
    <property type="entry name" value="Metallo-B-lactamas"/>
</dbReference>
<accession>A0ABV0FLL2</accession>
<dbReference type="SUPFAM" id="SSF57802">
    <property type="entry name" value="Rubredoxin-like"/>
    <property type="match status" value="1"/>
</dbReference>
<keyword evidence="2" id="KW-0813">Transport</keyword>
<feature type="domain" description="Rubredoxin-like" evidence="9">
    <location>
        <begin position="418"/>
        <end position="469"/>
    </location>
</feature>
<dbReference type="Pfam" id="PF00258">
    <property type="entry name" value="Flavodoxin_1"/>
    <property type="match status" value="1"/>
</dbReference>
<dbReference type="PROSITE" id="PS50902">
    <property type="entry name" value="FLAVODOXIN_LIKE"/>
    <property type="match status" value="1"/>
</dbReference>
<evidence type="ECO:0000256" key="7">
    <source>
        <dbReference type="ARBA" id="ARBA00023004"/>
    </source>
</evidence>
<keyword evidence="7" id="KW-0408">Iron</keyword>
<keyword evidence="11" id="KW-1185">Reference proteome</keyword>
<organism evidence="10 11">
    <name type="scientific">Chromobacterium vaccinii</name>
    <dbReference type="NCBI Taxonomy" id="1108595"/>
    <lineage>
        <taxon>Bacteria</taxon>
        <taxon>Pseudomonadati</taxon>
        <taxon>Pseudomonadota</taxon>
        <taxon>Betaproteobacteria</taxon>
        <taxon>Neisseriales</taxon>
        <taxon>Chromobacteriaceae</taxon>
        <taxon>Chromobacterium</taxon>
    </lineage>
</organism>
<dbReference type="InterPro" id="IPR029039">
    <property type="entry name" value="Flavoprotein-like_sf"/>
</dbReference>
<dbReference type="Gene3D" id="2.20.28.10">
    <property type="match status" value="1"/>
</dbReference>
<dbReference type="InterPro" id="IPR016440">
    <property type="entry name" value="Rubredoxin-O_OxRdtase"/>
</dbReference>
<dbReference type="EMBL" id="JBDOJC010000001">
    <property type="protein sequence ID" value="MEO2219759.1"/>
    <property type="molecule type" value="Genomic_DNA"/>
</dbReference>
<dbReference type="NCBIfam" id="NF003954">
    <property type="entry name" value="PRK05452.1"/>
    <property type="match status" value="1"/>
</dbReference>
<evidence type="ECO:0000313" key="11">
    <source>
        <dbReference type="Proteomes" id="UP001455709"/>
    </source>
</evidence>
<dbReference type="Gene3D" id="3.40.50.360">
    <property type="match status" value="1"/>
</dbReference>
<keyword evidence="5" id="KW-0479">Metal-binding</keyword>
<dbReference type="PANTHER" id="PTHR43717">
    <property type="entry name" value="ANAEROBIC NITRIC OXIDE REDUCTASE FLAVORUBREDOXIN"/>
    <property type="match status" value="1"/>
</dbReference>
<dbReference type="Pfam" id="PF19583">
    <property type="entry name" value="ODP"/>
    <property type="match status" value="1"/>
</dbReference>
<dbReference type="InterPro" id="IPR045761">
    <property type="entry name" value="ODP_dom"/>
</dbReference>
<evidence type="ECO:0000313" key="10">
    <source>
        <dbReference type="EMBL" id="MEO2219759.1"/>
    </source>
</evidence>
<keyword evidence="4" id="KW-0288">FMN</keyword>
<keyword evidence="6" id="KW-0249">Electron transport</keyword>
<dbReference type="InterPro" id="IPR024935">
    <property type="entry name" value="Rubredoxin_dom"/>
</dbReference>
<protein>
    <submittedName>
        <fullName evidence="10">Anaerobic nitric oxide reductase flavorubredoxin</fullName>
    </submittedName>
</protein>
<dbReference type="InterPro" id="IPR008254">
    <property type="entry name" value="Flavodoxin/NO_synth"/>
</dbReference>
<dbReference type="CDD" id="cd07709">
    <property type="entry name" value="flavodiiron_proteins_MBL-fold"/>
    <property type="match status" value="1"/>
</dbReference>